<dbReference type="Gene3D" id="3.10.450.50">
    <property type="match status" value="1"/>
</dbReference>
<name>A0A5N7BTY8_PETAA</name>
<reference evidence="1" key="1">
    <citation type="submission" date="2019-04" db="EMBL/GenBank/DDBJ databases">
        <title>Friends and foes A comparative genomics studyof 23 Aspergillus species from section Flavi.</title>
        <authorList>
            <consortium name="DOE Joint Genome Institute"/>
            <person name="Kjaerbolling I."/>
            <person name="Vesth T."/>
            <person name="Frisvad J.C."/>
            <person name="Nybo J.L."/>
            <person name="Theobald S."/>
            <person name="Kildgaard S."/>
            <person name="Isbrandt T."/>
            <person name="Kuo A."/>
            <person name="Sato A."/>
            <person name="Lyhne E.K."/>
            <person name="Kogle M.E."/>
            <person name="Wiebenga A."/>
            <person name="Kun R.S."/>
            <person name="Lubbers R.J."/>
            <person name="Makela M.R."/>
            <person name="Barry K."/>
            <person name="Chovatia M."/>
            <person name="Clum A."/>
            <person name="Daum C."/>
            <person name="Haridas S."/>
            <person name="He G."/>
            <person name="LaButti K."/>
            <person name="Lipzen A."/>
            <person name="Mondo S."/>
            <person name="Riley R."/>
            <person name="Salamov A."/>
            <person name="Simmons B.A."/>
            <person name="Magnuson J.K."/>
            <person name="Henrissat B."/>
            <person name="Mortensen U.H."/>
            <person name="Larsen T.O."/>
            <person name="Devries R.P."/>
            <person name="Grigoriev I.V."/>
            <person name="Machida M."/>
            <person name="Baker S.E."/>
            <person name="Andersen M.R."/>
        </authorList>
    </citation>
    <scope>NUCLEOTIDE SEQUENCE [LARGE SCALE GENOMIC DNA]</scope>
    <source>
        <strain evidence="1">IBT 14317</strain>
    </source>
</reference>
<proteinExistence type="predicted"/>
<dbReference type="OrthoDB" id="3758478at2759"/>
<protein>
    <submittedName>
        <fullName evidence="1">Uncharacterized protein</fullName>
    </submittedName>
</protein>
<dbReference type="EMBL" id="ML735339">
    <property type="protein sequence ID" value="KAE8385294.1"/>
    <property type="molecule type" value="Genomic_DNA"/>
</dbReference>
<organism evidence="1">
    <name type="scientific">Petromyces alliaceus</name>
    <name type="common">Aspergillus alliaceus</name>
    <dbReference type="NCBI Taxonomy" id="209559"/>
    <lineage>
        <taxon>Eukaryota</taxon>
        <taxon>Fungi</taxon>
        <taxon>Dikarya</taxon>
        <taxon>Ascomycota</taxon>
        <taxon>Pezizomycotina</taxon>
        <taxon>Eurotiomycetes</taxon>
        <taxon>Eurotiomycetidae</taxon>
        <taxon>Eurotiales</taxon>
        <taxon>Aspergillaceae</taxon>
        <taxon>Aspergillus</taxon>
        <taxon>Aspergillus subgen. Circumdati</taxon>
    </lineage>
</organism>
<dbReference type="SUPFAM" id="SSF54427">
    <property type="entry name" value="NTF2-like"/>
    <property type="match status" value="1"/>
</dbReference>
<gene>
    <name evidence="1" type="ORF">BDV23DRAFT_165206</name>
</gene>
<dbReference type="Proteomes" id="UP000326877">
    <property type="component" value="Unassembled WGS sequence"/>
</dbReference>
<sequence>MPAPTEVQSATLKKFLQGWETITAESWTGLWSDNCTQQFLPFSLGLPPKSREEVLQTLPKLLSVLRDWKLDIHHVVHDTILPIARLQSMRPLQQTRSLGISME</sequence>
<accession>A0A5N7BTY8</accession>
<evidence type="ECO:0000313" key="1">
    <source>
        <dbReference type="EMBL" id="KAE8385294.1"/>
    </source>
</evidence>
<dbReference type="InterPro" id="IPR032710">
    <property type="entry name" value="NTF2-like_dom_sf"/>
</dbReference>
<dbReference type="AlphaFoldDB" id="A0A5N7BTY8"/>